<sequence>MEYDSNLDFQDVPSSVDRPTHKLKNIKVGERGVQLLLSTKDHLYDAENVEAGNHSWQVVGAWEESSVKDLAQMLGSRQAAAHRQNAEPSNFKTGTGKKLGVVNDIRR</sequence>
<dbReference type="EMBL" id="FMJY01000004">
    <property type="protein sequence ID" value="SCO84386.1"/>
    <property type="molecule type" value="Genomic_DNA"/>
</dbReference>
<dbReference type="OrthoDB" id="5026622at2759"/>
<name>A0A2H3TMC5_FUSOX</name>
<feature type="region of interest" description="Disordered" evidence="1">
    <location>
        <begin position="75"/>
        <end position="107"/>
    </location>
</feature>
<reference evidence="3" key="1">
    <citation type="submission" date="2016-09" db="EMBL/GenBank/DDBJ databases">
        <authorList>
            <person name="Guldener U."/>
        </authorList>
    </citation>
    <scope>NUCLEOTIDE SEQUENCE [LARGE SCALE GENOMIC DNA]</scope>
    <source>
        <strain evidence="3">V64-1</strain>
    </source>
</reference>
<evidence type="ECO:0000256" key="1">
    <source>
        <dbReference type="SAM" id="MobiDB-lite"/>
    </source>
</evidence>
<dbReference type="VEuPathDB" id="FungiDB:FOC1_g10002383"/>
<protein>
    <submittedName>
        <fullName evidence="2">Uncharacterized protein</fullName>
    </submittedName>
</protein>
<proteinExistence type="predicted"/>
<dbReference type="VEuPathDB" id="FungiDB:FOMG_09896"/>
<dbReference type="VEuPathDB" id="FungiDB:FOC4_g10006469"/>
<dbReference type="AlphaFoldDB" id="A0A2H3TMC5"/>
<evidence type="ECO:0000313" key="2">
    <source>
        <dbReference type="EMBL" id="SCO84386.1"/>
    </source>
</evidence>
<dbReference type="VEuPathDB" id="FungiDB:FOZG_16445"/>
<dbReference type="VEuPathDB" id="FungiDB:FOXG_17388"/>
<gene>
    <name evidence="2" type="ORF">FRV6_08513</name>
</gene>
<dbReference type="VEuPathDB" id="FungiDB:FOIG_11212"/>
<organism evidence="2 3">
    <name type="scientific">Fusarium oxysporum</name>
    <name type="common">Fusarium vascular wilt</name>
    <dbReference type="NCBI Taxonomy" id="5507"/>
    <lineage>
        <taxon>Eukaryota</taxon>
        <taxon>Fungi</taxon>
        <taxon>Dikarya</taxon>
        <taxon>Ascomycota</taxon>
        <taxon>Pezizomycotina</taxon>
        <taxon>Sordariomycetes</taxon>
        <taxon>Hypocreomycetidae</taxon>
        <taxon>Hypocreales</taxon>
        <taxon>Nectriaceae</taxon>
        <taxon>Fusarium</taxon>
        <taxon>Fusarium oxysporum species complex</taxon>
    </lineage>
</organism>
<accession>A0A2H3TMC5</accession>
<dbReference type="Proteomes" id="UP000219369">
    <property type="component" value="Unassembled WGS sequence"/>
</dbReference>
<evidence type="ECO:0000313" key="3">
    <source>
        <dbReference type="Proteomes" id="UP000219369"/>
    </source>
</evidence>